<keyword evidence="1" id="KW-1133">Transmembrane helix</keyword>
<keyword evidence="1" id="KW-0472">Membrane</keyword>
<accession>A0A9N9TKP5</accession>
<reference evidence="2" key="1">
    <citation type="submission" date="2022-01" db="EMBL/GenBank/DDBJ databases">
        <authorList>
            <person name="King R."/>
        </authorList>
    </citation>
    <scope>NUCLEOTIDE SEQUENCE</scope>
</reference>
<dbReference type="EMBL" id="OU900108">
    <property type="protein sequence ID" value="CAG9858136.1"/>
    <property type="molecule type" value="Genomic_DNA"/>
</dbReference>
<dbReference type="OrthoDB" id="6411732at2759"/>
<gene>
    <name evidence="2" type="ORF">PHYEVI_LOCUS4527</name>
</gene>
<keyword evidence="1" id="KW-0812">Transmembrane</keyword>
<evidence type="ECO:0000313" key="3">
    <source>
        <dbReference type="Proteomes" id="UP001153712"/>
    </source>
</evidence>
<protein>
    <submittedName>
        <fullName evidence="2">Uncharacterized protein</fullName>
    </submittedName>
</protein>
<keyword evidence="3" id="KW-1185">Reference proteome</keyword>
<dbReference type="AlphaFoldDB" id="A0A9N9TKP5"/>
<feature type="transmembrane region" description="Helical" evidence="1">
    <location>
        <begin position="18"/>
        <end position="36"/>
    </location>
</feature>
<evidence type="ECO:0000313" key="2">
    <source>
        <dbReference type="EMBL" id="CAG9858136.1"/>
    </source>
</evidence>
<proteinExistence type="predicted"/>
<organism evidence="2 3">
    <name type="scientific">Phyllotreta striolata</name>
    <name type="common">Striped flea beetle</name>
    <name type="synonym">Crioceris striolata</name>
    <dbReference type="NCBI Taxonomy" id="444603"/>
    <lineage>
        <taxon>Eukaryota</taxon>
        <taxon>Metazoa</taxon>
        <taxon>Ecdysozoa</taxon>
        <taxon>Arthropoda</taxon>
        <taxon>Hexapoda</taxon>
        <taxon>Insecta</taxon>
        <taxon>Pterygota</taxon>
        <taxon>Neoptera</taxon>
        <taxon>Endopterygota</taxon>
        <taxon>Coleoptera</taxon>
        <taxon>Polyphaga</taxon>
        <taxon>Cucujiformia</taxon>
        <taxon>Chrysomeloidea</taxon>
        <taxon>Chrysomelidae</taxon>
        <taxon>Galerucinae</taxon>
        <taxon>Alticini</taxon>
        <taxon>Phyllotreta</taxon>
    </lineage>
</organism>
<feature type="transmembrane region" description="Helical" evidence="1">
    <location>
        <begin position="56"/>
        <end position="76"/>
    </location>
</feature>
<evidence type="ECO:0000256" key="1">
    <source>
        <dbReference type="SAM" id="Phobius"/>
    </source>
</evidence>
<dbReference type="Proteomes" id="UP001153712">
    <property type="component" value="Chromosome 15"/>
</dbReference>
<name>A0A9N9TKP5_PHYSR</name>
<sequence>MLLIFSDYLENASVSDVIYFYWNAALLYFTDLFAYLHETSHQTLPSTFDDFQWDLLRIFAGLILFNLLSILIVWKLHGESIYKQFMTNPTLREIEELKASVSKLKLPKEHSPRI</sequence>